<gene>
    <name evidence="1" type="ORF">BN000_05206</name>
</gene>
<reference evidence="2" key="1">
    <citation type="submission" date="2015-05" db="EMBL/GenBank/DDBJ databases">
        <authorList>
            <person name="Urmite Genomes"/>
        </authorList>
    </citation>
    <scope>NUCLEOTIDE SEQUENCE [LARGE SCALE GENOMIC DNA]</scope>
    <source>
        <strain evidence="2">LF1</strain>
    </source>
</reference>
<dbReference type="OrthoDB" id="8704087at2"/>
<evidence type="ECO:0000313" key="1">
    <source>
        <dbReference type="EMBL" id="CRK85136.1"/>
    </source>
</evidence>
<protein>
    <submittedName>
        <fullName evidence="1">Oxalate/formate antiporter</fullName>
    </submittedName>
</protein>
<name>A0A0U1P4I7_9BACI</name>
<sequence length="258" mass="30738">MKRHHQDIRDLIYVHLNQTDQYVLSYGIEFEEFVTAFSGSLNHLLLLKHRFDDSDLNRHTLLQYCPQDRIKKLATQDVYGYGNFCWIDFLEEELLNELTGQEIAELLYLGHQKQHLKLPFYNKLGNRFVYLARDDGWYNKIYYRSFKDFFQLLSVSIAGKLGHLRLEKTLLGVRKKRFYPPVNKEILLSLTPFIKEGICISLKDADHQRGRIEIPVWVIGDFDNMDDMYEEYEQIAHKTCHAKIIFDKKLKEWKLTVI</sequence>
<accession>A0A0U1P4I7</accession>
<dbReference type="EMBL" id="CVRB01000007">
    <property type="protein sequence ID" value="CRK85136.1"/>
    <property type="molecule type" value="Genomic_DNA"/>
</dbReference>
<keyword evidence="2" id="KW-1185">Reference proteome</keyword>
<dbReference type="AlphaFoldDB" id="A0A0U1P4I7"/>
<organism evidence="1 2">
    <name type="scientific">Neobacillus massiliamazoniensis</name>
    <dbReference type="NCBI Taxonomy" id="1499688"/>
    <lineage>
        <taxon>Bacteria</taxon>
        <taxon>Bacillati</taxon>
        <taxon>Bacillota</taxon>
        <taxon>Bacilli</taxon>
        <taxon>Bacillales</taxon>
        <taxon>Bacillaceae</taxon>
        <taxon>Neobacillus</taxon>
    </lineage>
</organism>
<dbReference type="STRING" id="1499688.BN000_05206"/>
<dbReference type="Proteomes" id="UP000199087">
    <property type="component" value="Unassembled WGS sequence"/>
</dbReference>
<dbReference type="RefSeq" id="WP_090639886.1">
    <property type="nucleotide sequence ID" value="NZ_CVRB01000007.1"/>
</dbReference>
<proteinExistence type="predicted"/>
<evidence type="ECO:0000313" key="2">
    <source>
        <dbReference type="Proteomes" id="UP000199087"/>
    </source>
</evidence>